<sequence length="379" mass="43351">MRIGIDATPVTNRSGTGYYTQKLAEFLGRADSENEYFLFCPSDYEDYLEHPRMFEYPNFRILRVRVRGQASQFLWKQLTLPREIEKLGIDVFHFPSFIASLRIQVPSVVTVHDLCFELFPEAFSPVRRPYYRLVIPRSIRYCTAIIADSHATRADIESRLGVDNGRIQAIHLGVDPVRFYHVSEESEQARVRARYSLPREFILYVGTLEPRKNIPRLIRAFAYGVVARGLPHHLVIAGRRGWLFDDIFREVRALELSEKVCITGFVERSDLPVLYSMARVFAYPSLYEGFGLPCLEAMSCGTPVITSDRSSLPEIVGDDALTIDPTSVESIANALRLVCSDDACHKRLSECGHRRASRFSWLTTAKRTLEVYKKALREA</sequence>
<comment type="caution">
    <text evidence="4">The sequence shown here is derived from an EMBL/GenBank/DDBJ whole genome shotgun (WGS) entry which is preliminary data.</text>
</comment>
<dbReference type="FunFam" id="3.40.50.2000:FF:000119">
    <property type="entry name" value="Glycosyl transferase group 1"/>
    <property type="match status" value="1"/>
</dbReference>
<dbReference type="Pfam" id="PF00534">
    <property type="entry name" value="Glycos_transf_1"/>
    <property type="match status" value="1"/>
</dbReference>
<proteinExistence type="predicted"/>
<gene>
    <name evidence="4" type="ORF">C4532_20075</name>
</gene>
<accession>A0A419EN15</accession>
<dbReference type="AlphaFoldDB" id="A0A419EN15"/>
<dbReference type="PANTHER" id="PTHR46401">
    <property type="entry name" value="GLYCOSYLTRANSFERASE WBBK-RELATED"/>
    <property type="match status" value="1"/>
</dbReference>
<dbReference type="Proteomes" id="UP000285961">
    <property type="component" value="Unassembled WGS sequence"/>
</dbReference>
<reference evidence="4 5" key="1">
    <citation type="journal article" date="2017" name="ISME J.">
        <title>Energy and carbon metabolisms in a deep terrestrial subsurface fluid microbial community.</title>
        <authorList>
            <person name="Momper L."/>
            <person name="Jungbluth S.P."/>
            <person name="Lee M.D."/>
            <person name="Amend J.P."/>
        </authorList>
    </citation>
    <scope>NUCLEOTIDE SEQUENCE [LARGE SCALE GENOMIC DNA]</scope>
    <source>
        <strain evidence="4">SURF_17</strain>
    </source>
</reference>
<dbReference type="Pfam" id="PF13439">
    <property type="entry name" value="Glyco_transf_4"/>
    <property type="match status" value="1"/>
</dbReference>
<evidence type="ECO:0000259" key="2">
    <source>
        <dbReference type="Pfam" id="PF00534"/>
    </source>
</evidence>
<dbReference type="InterPro" id="IPR001296">
    <property type="entry name" value="Glyco_trans_1"/>
</dbReference>
<dbReference type="PANTHER" id="PTHR46401:SF2">
    <property type="entry name" value="GLYCOSYLTRANSFERASE WBBK-RELATED"/>
    <property type="match status" value="1"/>
</dbReference>
<evidence type="ECO:0000313" key="5">
    <source>
        <dbReference type="Proteomes" id="UP000285961"/>
    </source>
</evidence>
<name>A0A419EN15_9BACT</name>
<dbReference type="Gene3D" id="3.40.50.2000">
    <property type="entry name" value="Glycogen Phosphorylase B"/>
    <property type="match status" value="2"/>
</dbReference>
<keyword evidence="1 4" id="KW-0808">Transferase</keyword>
<dbReference type="SUPFAM" id="SSF53756">
    <property type="entry name" value="UDP-Glycosyltransferase/glycogen phosphorylase"/>
    <property type="match status" value="1"/>
</dbReference>
<dbReference type="GO" id="GO:0016757">
    <property type="term" value="F:glycosyltransferase activity"/>
    <property type="evidence" value="ECO:0007669"/>
    <property type="project" value="InterPro"/>
</dbReference>
<organism evidence="4 5">
    <name type="scientific">Candidatus Abyssobacteria bacterium SURF_17</name>
    <dbReference type="NCBI Taxonomy" id="2093361"/>
    <lineage>
        <taxon>Bacteria</taxon>
        <taxon>Pseudomonadati</taxon>
        <taxon>Candidatus Hydrogenedentota</taxon>
        <taxon>Candidatus Abyssobacteria</taxon>
    </lineage>
</organism>
<evidence type="ECO:0000259" key="3">
    <source>
        <dbReference type="Pfam" id="PF13439"/>
    </source>
</evidence>
<feature type="domain" description="Glycosyl transferase family 1" evidence="2">
    <location>
        <begin position="198"/>
        <end position="351"/>
    </location>
</feature>
<feature type="domain" description="Glycosyltransferase subfamily 4-like N-terminal" evidence="3">
    <location>
        <begin position="14"/>
        <end position="177"/>
    </location>
</feature>
<protein>
    <submittedName>
        <fullName evidence="4">Glycosyltransferase family 1 protein</fullName>
    </submittedName>
</protein>
<dbReference type="EMBL" id="QZKI01000143">
    <property type="protein sequence ID" value="RJP64120.1"/>
    <property type="molecule type" value="Genomic_DNA"/>
</dbReference>
<evidence type="ECO:0000256" key="1">
    <source>
        <dbReference type="ARBA" id="ARBA00022679"/>
    </source>
</evidence>
<dbReference type="CDD" id="cd03809">
    <property type="entry name" value="GT4_MtfB-like"/>
    <property type="match status" value="1"/>
</dbReference>
<dbReference type="GO" id="GO:0009103">
    <property type="term" value="P:lipopolysaccharide biosynthetic process"/>
    <property type="evidence" value="ECO:0007669"/>
    <property type="project" value="TreeGrafter"/>
</dbReference>
<evidence type="ECO:0000313" key="4">
    <source>
        <dbReference type="EMBL" id="RJP64120.1"/>
    </source>
</evidence>
<dbReference type="InterPro" id="IPR028098">
    <property type="entry name" value="Glyco_trans_4-like_N"/>
</dbReference>